<dbReference type="EMBL" id="UINC01110079">
    <property type="protein sequence ID" value="SVC77348.1"/>
    <property type="molecule type" value="Genomic_DNA"/>
</dbReference>
<proteinExistence type="predicted"/>
<reference evidence="1" key="1">
    <citation type="submission" date="2018-05" db="EMBL/GenBank/DDBJ databases">
        <authorList>
            <person name="Lanie J.A."/>
            <person name="Ng W.-L."/>
            <person name="Kazmierczak K.M."/>
            <person name="Andrzejewski T.M."/>
            <person name="Davidsen T.M."/>
            <person name="Wayne K.J."/>
            <person name="Tettelin H."/>
            <person name="Glass J.I."/>
            <person name="Rusch D."/>
            <person name="Podicherti R."/>
            <person name="Tsui H.-C.T."/>
            <person name="Winkler M.E."/>
        </authorList>
    </citation>
    <scope>NUCLEOTIDE SEQUENCE</scope>
</reference>
<evidence type="ECO:0000313" key="1">
    <source>
        <dbReference type="EMBL" id="SVC77348.1"/>
    </source>
</evidence>
<dbReference type="AlphaFoldDB" id="A0A382PXK4"/>
<accession>A0A382PXK4</accession>
<organism evidence="1">
    <name type="scientific">marine metagenome</name>
    <dbReference type="NCBI Taxonomy" id="408172"/>
    <lineage>
        <taxon>unclassified sequences</taxon>
        <taxon>metagenomes</taxon>
        <taxon>ecological metagenomes</taxon>
    </lineage>
</organism>
<protein>
    <submittedName>
        <fullName evidence="1">Uncharacterized protein</fullName>
    </submittedName>
</protein>
<name>A0A382PXK4_9ZZZZ</name>
<feature type="non-terminal residue" evidence="1">
    <location>
        <position position="1"/>
    </location>
</feature>
<sequence>LADFTTTRLVEKFDKKATYMNGLTGLGPQKSRIPFHYDTDLEVIEAALNTIGLTPPEEAKVVRIQNTLKLGEVDISEILVEDAELRSDLEIISEAKAFTFDSSRNLRSF</sequence>
<gene>
    <name evidence="1" type="ORF">METZ01_LOCUS330202</name>
</gene>